<dbReference type="Gene3D" id="1.10.10.10">
    <property type="entry name" value="Winged helix-like DNA-binding domain superfamily/Winged helix DNA-binding domain"/>
    <property type="match status" value="1"/>
</dbReference>
<dbReference type="Proteomes" id="UP000652681">
    <property type="component" value="Unassembled WGS sequence"/>
</dbReference>
<dbReference type="InterPro" id="IPR018490">
    <property type="entry name" value="cNMP-bd_dom_sf"/>
</dbReference>
<organism evidence="2 3">
    <name type="scientific">Taishania pollutisoli</name>
    <dbReference type="NCBI Taxonomy" id="2766479"/>
    <lineage>
        <taxon>Bacteria</taxon>
        <taxon>Pseudomonadati</taxon>
        <taxon>Bacteroidota</taxon>
        <taxon>Flavobacteriia</taxon>
        <taxon>Flavobacteriales</taxon>
        <taxon>Crocinitomicaceae</taxon>
        <taxon>Taishania</taxon>
    </lineage>
</organism>
<evidence type="ECO:0000313" key="3">
    <source>
        <dbReference type="Proteomes" id="UP000652681"/>
    </source>
</evidence>
<dbReference type="Pfam" id="PF00027">
    <property type="entry name" value="cNMP_binding"/>
    <property type="match status" value="1"/>
</dbReference>
<accession>A0A8J6P9D3</accession>
<dbReference type="InterPro" id="IPR000595">
    <property type="entry name" value="cNMP-bd_dom"/>
</dbReference>
<keyword evidence="3" id="KW-1185">Reference proteome</keyword>
<evidence type="ECO:0000313" key="2">
    <source>
        <dbReference type="EMBL" id="MBC9810963.1"/>
    </source>
</evidence>
<dbReference type="InterPro" id="IPR014710">
    <property type="entry name" value="RmlC-like_jellyroll"/>
</dbReference>
<dbReference type="AlphaFoldDB" id="A0A8J6P9D3"/>
<dbReference type="RefSeq" id="WP_216713222.1">
    <property type="nucleotide sequence ID" value="NZ_JACVEL010000001.1"/>
</dbReference>
<proteinExistence type="predicted"/>
<evidence type="ECO:0000259" key="1">
    <source>
        <dbReference type="PROSITE" id="PS50042"/>
    </source>
</evidence>
<feature type="domain" description="Cyclic nucleotide-binding" evidence="1">
    <location>
        <begin position="11"/>
        <end position="113"/>
    </location>
</feature>
<protein>
    <submittedName>
        <fullName evidence="2">Crp/Fnr family transcriptional regulator</fullName>
    </submittedName>
</protein>
<name>A0A8J6P9D3_9FLAO</name>
<dbReference type="InterPro" id="IPR036388">
    <property type="entry name" value="WH-like_DNA-bd_sf"/>
</dbReference>
<dbReference type="SUPFAM" id="SSF51206">
    <property type="entry name" value="cAMP-binding domain-like"/>
    <property type="match status" value="1"/>
</dbReference>
<dbReference type="PROSITE" id="PS50042">
    <property type="entry name" value="CNMP_BINDING_3"/>
    <property type="match status" value="1"/>
</dbReference>
<sequence>MTELEKTIELYFGELEQAELTTITSLFEKETISKGDYFLKTGKRCEKLSFVQQGLLRIYVETEKKEVTQWISTSNSFVTDLSDFLFDTPARWTIQALTDTTLFTLQKKNYQALETLVPKWQVLEKLFIARCFTIMEDRIFSHLSMTAEERYASFFEANKELFNQVPLQYIASLLGMTPETFSRIRNKMTTLNS</sequence>
<reference evidence="2" key="1">
    <citation type="submission" date="2020-09" db="EMBL/GenBank/DDBJ databases">
        <title>Taishania pollutisoli gen. nov., sp. nov., Isolated from Tetrabromobisphenol A-Contaminated Soil.</title>
        <authorList>
            <person name="Chen Q."/>
        </authorList>
    </citation>
    <scope>NUCLEOTIDE SEQUENCE</scope>
    <source>
        <strain evidence="2">CZZ-1</strain>
    </source>
</reference>
<dbReference type="CDD" id="cd00038">
    <property type="entry name" value="CAP_ED"/>
    <property type="match status" value="1"/>
</dbReference>
<gene>
    <name evidence="2" type="ORF">H9Y05_00600</name>
</gene>
<dbReference type="EMBL" id="JACVEL010000001">
    <property type="protein sequence ID" value="MBC9810963.1"/>
    <property type="molecule type" value="Genomic_DNA"/>
</dbReference>
<comment type="caution">
    <text evidence="2">The sequence shown here is derived from an EMBL/GenBank/DDBJ whole genome shotgun (WGS) entry which is preliminary data.</text>
</comment>
<dbReference type="Gene3D" id="2.60.120.10">
    <property type="entry name" value="Jelly Rolls"/>
    <property type="match status" value="1"/>
</dbReference>